<keyword evidence="6" id="KW-0812">Transmembrane</keyword>
<keyword evidence="6" id="KW-1133">Transmembrane helix</keyword>
<accession>A0A7G9YFV0</accession>
<reference evidence="8" key="1">
    <citation type="submission" date="2020-06" db="EMBL/GenBank/DDBJ databases">
        <title>Unique genomic features of the anaerobic methanotrophic archaea.</title>
        <authorList>
            <person name="Chadwick G.L."/>
            <person name="Skennerton C.T."/>
            <person name="Laso-Perez R."/>
            <person name="Leu A.O."/>
            <person name="Speth D.R."/>
            <person name="Yu H."/>
            <person name="Morgan-Lang C."/>
            <person name="Hatzenpichler R."/>
            <person name="Goudeau D."/>
            <person name="Malmstrom R."/>
            <person name="Brazelton W.J."/>
            <person name="Woyke T."/>
            <person name="Hallam S.J."/>
            <person name="Tyson G.W."/>
            <person name="Wegener G."/>
            <person name="Boetius A."/>
            <person name="Orphan V."/>
        </authorList>
    </citation>
    <scope>NUCLEOTIDE SEQUENCE</scope>
</reference>
<dbReference type="CDD" id="cd07023">
    <property type="entry name" value="S49_Sppa_N_C"/>
    <property type="match status" value="1"/>
</dbReference>
<feature type="transmembrane region" description="Helical" evidence="6">
    <location>
        <begin position="91"/>
        <end position="116"/>
    </location>
</feature>
<organism evidence="8">
    <name type="scientific">Candidatus Methanogaster sp. ANME-2c ERB4</name>
    <dbReference type="NCBI Taxonomy" id="2759911"/>
    <lineage>
        <taxon>Archaea</taxon>
        <taxon>Methanobacteriati</taxon>
        <taxon>Methanobacteriota</taxon>
        <taxon>Stenosarchaea group</taxon>
        <taxon>Methanomicrobia</taxon>
        <taxon>Methanosarcinales</taxon>
        <taxon>ANME-2 cluster</taxon>
        <taxon>Candidatus Methanogasteraceae</taxon>
        <taxon>Candidatus Methanogaster</taxon>
    </lineage>
</organism>
<dbReference type="PANTHER" id="PTHR42987:SF4">
    <property type="entry name" value="PROTEASE SOHB-RELATED"/>
    <property type="match status" value="1"/>
</dbReference>
<dbReference type="AlphaFoldDB" id="A0A7G9YFV0"/>
<dbReference type="InterPro" id="IPR004635">
    <property type="entry name" value="Pept_S49_SppA"/>
</dbReference>
<protein>
    <recommendedName>
        <fullName evidence="7">Peptidase S49 domain-containing protein</fullName>
    </recommendedName>
</protein>
<feature type="region of interest" description="Disordered" evidence="5">
    <location>
        <begin position="1"/>
        <end position="86"/>
    </location>
</feature>
<dbReference type="InterPro" id="IPR002142">
    <property type="entry name" value="Peptidase_S49"/>
</dbReference>
<keyword evidence="4" id="KW-0720">Serine protease</keyword>
<dbReference type="NCBIfam" id="TIGR00706">
    <property type="entry name" value="SppA_dom"/>
    <property type="match status" value="1"/>
</dbReference>
<evidence type="ECO:0000259" key="7">
    <source>
        <dbReference type="Pfam" id="PF01343"/>
    </source>
</evidence>
<evidence type="ECO:0000256" key="3">
    <source>
        <dbReference type="ARBA" id="ARBA00022801"/>
    </source>
</evidence>
<evidence type="ECO:0000256" key="1">
    <source>
        <dbReference type="ARBA" id="ARBA00008683"/>
    </source>
</evidence>
<feature type="domain" description="Peptidase S49" evidence="7">
    <location>
        <begin position="193"/>
        <end position="343"/>
    </location>
</feature>
<gene>
    <name evidence="8" type="ORF">FCLCBJCN_00010</name>
</gene>
<comment type="similarity">
    <text evidence="1">Belongs to the peptidase S49 family.</text>
</comment>
<dbReference type="PANTHER" id="PTHR42987">
    <property type="entry name" value="PEPTIDASE S49"/>
    <property type="match status" value="1"/>
</dbReference>
<keyword evidence="2" id="KW-0645">Protease</keyword>
<evidence type="ECO:0000256" key="6">
    <source>
        <dbReference type="SAM" id="Phobius"/>
    </source>
</evidence>
<dbReference type="EMBL" id="MT631230">
    <property type="protein sequence ID" value="QNO46884.1"/>
    <property type="molecule type" value="Genomic_DNA"/>
</dbReference>
<evidence type="ECO:0000313" key="8">
    <source>
        <dbReference type="EMBL" id="QNO46884.1"/>
    </source>
</evidence>
<name>A0A7G9YFV0_9EURY</name>
<proteinExistence type="inferred from homology"/>
<feature type="compositionally biased region" description="Pro residues" evidence="5">
    <location>
        <begin position="50"/>
        <end position="82"/>
    </location>
</feature>
<keyword evidence="3" id="KW-0378">Hydrolase</keyword>
<evidence type="ECO:0000256" key="5">
    <source>
        <dbReference type="SAM" id="MobiDB-lite"/>
    </source>
</evidence>
<feature type="compositionally biased region" description="Basic and acidic residues" evidence="5">
    <location>
        <begin position="11"/>
        <end position="40"/>
    </location>
</feature>
<dbReference type="GO" id="GO:0006508">
    <property type="term" value="P:proteolysis"/>
    <property type="evidence" value="ECO:0007669"/>
    <property type="project" value="UniProtKB-KW"/>
</dbReference>
<dbReference type="Pfam" id="PF01343">
    <property type="entry name" value="Peptidase_S49"/>
    <property type="match status" value="1"/>
</dbReference>
<dbReference type="Gene3D" id="6.20.330.10">
    <property type="match status" value="1"/>
</dbReference>
<dbReference type="Gene3D" id="3.90.226.10">
    <property type="entry name" value="2-enoyl-CoA Hydratase, Chain A, domain 1"/>
    <property type="match status" value="1"/>
</dbReference>
<evidence type="ECO:0000256" key="4">
    <source>
        <dbReference type="ARBA" id="ARBA00022825"/>
    </source>
</evidence>
<sequence>MTGQEQADSAETERPDMDDKTGQIEASVGDRTDRESRIDDGYLGNNTSPQPIPAPLSPTPQTPPPHSPPPQTQVPPGAPTSPPKGGSSRGFLAYVAIVLSLILIIGVSLAVIFGGVDLHGVYTDKDQVAVIYVQGMMITGGIPDGFGVSTSESVCKYLRLAADDNNVKAIVLRVNSPGGSVAASQEIKKEIEKAKEKKPVVISMGDVAASAAYHISAPADRVVANPGTITGSIGVIWAFENKSGYYDEEGIEHWVAKSGEFKDMGADWRNLTADEQAYANEVVMEVFSMFVDDVAAGRNMTREEVLNLSDGRIYTGAAAVELGLVDETGNMYDAIDIAAELGNITGEPTITYMNKPSLSQLLFGGEESIGDISPYTGPGFLDSVRSAQPCLYELYMPDPADVPV</sequence>
<evidence type="ECO:0000256" key="2">
    <source>
        <dbReference type="ARBA" id="ARBA00022670"/>
    </source>
</evidence>
<keyword evidence="6" id="KW-0472">Membrane</keyword>
<dbReference type="InterPro" id="IPR047272">
    <property type="entry name" value="S49_SppA_C"/>
</dbReference>
<dbReference type="InterPro" id="IPR029045">
    <property type="entry name" value="ClpP/crotonase-like_dom_sf"/>
</dbReference>
<dbReference type="GO" id="GO:0008236">
    <property type="term" value="F:serine-type peptidase activity"/>
    <property type="evidence" value="ECO:0007669"/>
    <property type="project" value="UniProtKB-KW"/>
</dbReference>
<dbReference type="SUPFAM" id="SSF52096">
    <property type="entry name" value="ClpP/crotonase"/>
    <property type="match status" value="1"/>
</dbReference>